<reference evidence="3 4" key="1">
    <citation type="journal article" date="2014" name="PLoS ONE">
        <title>The first complete genome sequence of the class fimbriimonadia in the phylum armatimonadetes.</title>
        <authorList>
            <person name="Hu Z.Y."/>
            <person name="Wang Y.Z."/>
            <person name="Im W.T."/>
            <person name="Wang S.Y."/>
            <person name="Zhao G.P."/>
            <person name="Zheng H.J."/>
            <person name="Quan Z.X."/>
        </authorList>
    </citation>
    <scope>NUCLEOTIDE SEQUENCE [LARGE SCALE GENOMIC DNA]</scope>
    <source>
        <strain evidence="3">Gsoil 348</strain>
    </source>
</reference>
<dbReference type="NCBIfam" id="TIGR00121">
    <property type="entry name" value="birA_ligase"/>
    <property type="match status" value="1"/>
</dbReference>
<dbReference type="EMBL" id="CP007139">
    <property type="protein sequence ID" value="AIE87006.1"/>
    <property type="molecule type" value="Genomic_DNA"/>
</dbReference>
<evidence type="ECO:0000259" key="2">
    <source>
        <dbReference type="Pfam" id="PF03099"/>
    </source>
</evidence>
<dbReference type="SUPFAM" id="SSF55681">
    <property type="entry name" value="Class II aaRS and biotin synthetases"/>
    <property type="match status" value="1"/>
</dbReference>
<sequence>MKSPLDGGFEWRALDEVPSTQKVAGDLLRNGEPVGVVFAREQTQGRGRFGRPWVSREGDSLTYSLVFHAYADHPRPYLVGMAAAIAAAGVLHCQLRWPNDLVEGGKKLGGILTELLPDSQGRKVPVVGIGINLNQSEFPADLEEIATSASIVHGGTYDPEAVGHRIVSRLADLPEPTSWGALAPIWNLFDATPGKRFRLPSGEEGIALGIGSDGQLLCSVDGESQSVLAADAIFGS</sequence>
<dbReference type="HOGENOM" id="CLU_051096_5_2_0"/>
<gene>
    <name evidence="3" type="ORF">OP10G_3638</name>
</gene>
<dbReference type="CDD" id="cd16442">
    <property type="entry name" value="BPL"/>
    <property type="match status" value="1"/>
</dbReference>
<keyword evidence="4" id="KW-1185">Reference proteome</keyword>
<proteinExistence type="predicted"/>
<dbReference type="RefSeq" id="WP_025229070.1">
    <property type="nucleotide sequence ID" value="NZ_CP007139.1"/>
</dbReference>
<dbReference type="STRING" id="661478.OP10G_3638"/>
<evidence type="ECO:0000313" key="3">
    <source>
        <dbReference type="EMBL" id="AIE87006.1"/>
    </source>
</evidence>
<dbReference type="AlphaFoldDB" id="A0A068NU92"/>
<dbReference type="OrthoDB" id="9807064at2"/>
<evidence type="ECO:0000313" key="4">
    <source>
        <dbReference type="Proteomes" id="UP000027982"/>
    </source>
</evidence>
<name>A0A068NU92_FIMGI</name>
<dbReference type="InterPro" id="IPR004408">
    <property type="entry name" value="Biotin_CoA_COase_ligase"/>
</dbReference>
<dbReference type="KEGG" id="fgi:OP10G_3638"/>
<dbReference type="GO" id="GO:0004077">
    <property type="term" value="F:biotin--[biotin carboxyl-carrier protein] ligase activity"/>
    <property type="evidence" value="ECO:0007669"/>
    <property type="project" value="InterPro"/>
</dbReference>
<dbReference type="InterPro" id="IPR004143">
    <property type="entry name" value="BPL_LPL_catalytic"/>
</dbReference>
<dbReference type="GO" id="GO:0005737">
    <property type="term" value="C:cytoplasm"/>
    <property type="evidence" value="ECO:0007669"/>
    <property type="project" value="TreeGrafter"/>
</dbReference>
<accession>A0A068NU92</accession>
<dbReference type="eggNOG" id="COG0340">
    <property type="taxonomic scope" value="Bacteria"/>
</dbReference>
<dbReference type="Proteomes" id="UP000027982">
    <property type="component" value="Chromosome"/>
</dbReference>
<protein>
    <submittedName>
        <fullName evidence="3">Biotin operon repressor containing HTH and biotin-(Acetyl-CoA carboxylase) ligase</fullName>
    </submittedName>
</protein>
<dbReference type="PANTHER" id="PTHR12835">
    <property type="entry name" value="BIOTIN PROTEIN LIGASE"/>
    <property type="match status" value="1"/>
</dbReference>
<dbReference type="Pfam" id="PF03099">
    <property type="entry name" value="BPL_LplA_LipB"/>
    <property type="match status" value="1"/>
</dbReference>
<dbReference type="InterPro" id="IPR045864">
    <property type="entry name" value="aa-tRNA-synth_II/BPL/LPL"/>
</dbReference>
<dbReference type="PANTHER" id="PTHR12835:SF5">
    <property type="entry name" value="BIOTIN--PROTEIN LIGASE"/>
    <property type="match status" value="1"/>
</dbReference>
<evidence type="ECO:0000256" key="1">
    <source>
        <dbReference type="ARBA" id="ARBA00022598"/>
    </source>
</evidence>
<dbReference type="Gene3D" id="3.30.930.10">
    <property type="entry name" value="Bira Bifunctional Protein, Domain 2"/>
    <property type="match status" value="1"/>
</dbReference>
<organism evidence="3 4">
    <name type="scientific">Fimbriimonas ginsengisoli Gsoil 348</name>
    <dbReference type="NCBI Taxonomy" id="661478"/>
    <lineage>
        <taxon>Bacteria</taxon>
        <taxon>Bacillati</taxon>
        <taxon>Armatimonadota</taxon>
        <taxon>Fimbriimonadia</taxon>
        <taxon>Fimbriimonadales</taxon>
        <taxon>Fimbriimonadaceae</taxon>
        <taxon>Fimbriimonas</taxon>
    </lineage>
</organism>
<feature type="domain" description="BPL/LPL catalytic" evidence="2">
    <location>
        <begin position="18"/>
        <end position="132"/>
    </location>
</feature>
<keyword evidence="1 3" id="KW-0436">Ligase</keyword>